<comment type="caution">
    <text evidence="1">The sequence shown here is derived from an EMBL/GenBank/DDBJ whole genome shotgun (WGS) entry which is preliminary data.</text>
</comment>
<protein>
    <submittedName>
        <fullName evidence="1">Uncharacterized protein</fullName>
    </submittedName>
</protein>
<accession>A0A9D1IL02</accession>
<name>A0A9D1IL02_9BACT</name>
<evidence type="ECO:0000313" key="1">
    <source>
        <dbReference type="EMBL" id="HIU38895.1"/>
    </source>
</evidence>
<organism evidence="1 2">
    <name type="scientific">Candidatus Limisoma intestinavium</name>
    <dbReference type="NCBI Taxonomy" id="2840856"/>
    <lineage>
        <taxon>Bacteria</taxon>
        <taxon>Pseudomonadati</taxon>
        <taxon>Bacteroidota</taxon>
        <taxon>Bacteroidia</taxon>
        <taxon>Bacteroidales</taxon>
        <taxon>Candidatus Limisoma</taxon>
    </lineage>
</organism>
<sequence>MLSFVTYNIQTAYKEKGILPRKMAIEKLKPQEKEQHKNVVETFSYVNSKFLQEMVEYVKSAQNQPVTHWEEIETGDVVKGMNETEVKLAAGRPSTVREQGNKTRWMYSNTFVVVFTDGIVTTVVM</sequence>
<reference evidence="1" key="1">
    <citation type="submission" date="2020-10" db="EMBL/GenBank/DDBJ databases">
        <authorList>
            <person name="Gilroy R."/>
        </authorList>
    </citation>
    <scope>NUCLEOTIDE SEQUENCE</scope>
    <source>
        <strain evidence="1">17073</strain>
    </source>
</reference>
<proteinExistence type="predicted"/>
<evidence type="ECO:0000313" key="2">
    <source>
        <dbReference type="Proteomes" id="UP000824076"/>
    </source>
</evidence>
<gene>
    <name evidence="1" type="ORF">IAD18_04425</name>
</gene>
<reference evidence="1" key="2">
    <citation type="journal article" date="2021" name="PeerJ">
        <title>Extensive microbial diversity within the chicken gut microbiome revealed by metagenomics and culture.</title>
        <authorList>
            <person name="Gilroy R."/>
            <person name="Ravi A."/>
            <person name="Getino M."/>
            <person name="Pursley I."/>
            <person name="Horton D.L."/>
            <person name="Alikhan N.F."/>
            <person name="Baker D."/>
            <person name="Gharbi K."/>
            <person name="Hall N."/>
            <person name="Watson M."/>
            <person name="Adriaenssens E.M."/>
            <person name="Foster-Nyarko E."/>
            <person name="Jarju S."/>
            <person name="Secka A."/>
            <person name="Antonio M."/>
            <person name="Oren A."/>
            <person name="Chaudhuri R.R."/>
            <person name="La Ragione R."/>
            <person name="Hildebrand F."/>
            <person name="Pallen M.J."/>
        </authorList>
    </citation>
    <scope>NUCLEOTIDE SEQUENCE</scope>
    <source>
        <strain evidence="1">17073</strain>
    </source>
</reference>
<dbReference type="EMBL" id="DVMS01000128">
    <property type="protein sequence ID" value="HIU38895.1"/>
    <property type="molecule type" value="Genomic_DNA"/>
</dbReference>
<dbReference type="Proteomes" id="UP000824076">
    <property type="component" value="Unassembled WGS sequence"/>
</dbReference>
<dbReference type="AlphaFoldDB" id="A0A9D1IL02"/>